<dbReference type="GO" id="GO:0004040">
    <property type="term" value="F:amidase activity"/>
    <property type="evidence" value="ECO:0007669"/>
    <property type="project" value="UniProtKB-EC"/>
</dbReference>
<comment type="similarity">
    <text evidence="2">Belongs to the amidase family.</text>
</comment>
<gene>
    <name evidence="5" type="ORF">DFR74_11368</name>
</gene>
<accession>A0A366D9A9</accession>
<dbReference type="NCBIfam" id="NF005687">
    <property type="entry name" value="PRK07487.1"/>
    <property type="match status" value="1"/>
</dbReference>
<reference evidence="5 6" key="1">
    <citation type="submission" date="2018-06" db="EMBL/GenBank/DDBJ databases">
        <title>Genomic Encyclopedia of Type Strains, Phase IV (KMG-IV): sequencing the most valuable type-strain genomes for metagenomic binning, comparative biology and taxonomic classification.</title>
        <authorList>
            <person name="Goeker M."/>
        </authorList>
    </citation>
    <scope>NUCLEOTIDE SEQUENCE [LARGE SCALE GENOMIC DNA]</scope>
    <source>
        <strain evidence="5 6">DSM 44599</strain>
    </source>
</reference>
<dbReference type="SUPFAM" id="SSF75304">
    <property type="entry name" value="Amidase signature (AS) enzymes"/>
    <property type="match status" value="1"/>
</dbReference>
<dbReference type="PANTHER" id="PTHR11895:SF7">
    <property type="entry name" value="GLUTAMYL-TRNA(GLN) AMIDOTRANSFERASE SUBUNIT A, MITOCHONDRIAL"/>
    <property type="match status" value="1"/>
</dbReference>
<comment type="catalytic activity">
    <reaction evidence="1">
        <text>a monocarboxylic acid amide + H2O = a monocarboxylate + NH4(+)</text>
        <dbReference type="Rhea" id="RHEA:12020"/>
        <dbReference type="ChEBI" id="CHEBI:15377"/>
        <dbReference type="ChEBI" id="CHEBI:28938"/>
        <dbReference type="ChEBI" id="CHEBI:35757"/>
        <dbReference type="ChEBI" id="CHEBI:83628"/>
        <dbReference type="EC" id="3.5.1.4"/>
    </reaction>
</comment>
<evidence type="ECO:0000313" key="5">
    <source>
        <dbReference type="EMBL" id="RBO86525.1"/>
    </source>
</evidence>
<evidence type="ECO:0000256" key="1">
    <source>
        <dbReference type="ARBA" id="ARBA00001311"/>
    </source>
</evidence>
<evidence type="ECO:0000256" key="3">
    <source>
        <dbReference type="ARBA" id="ARBA00012922"/>
    </source>
</evidence>
<sequence length="467" mass="48730">MADTLWNRGAGELARMIRSGEVSSTEVIEAHLARIDAVNPELNAVVVVLAEEALAAAKEADRRIAAGDADLGPLHGVPVTVKENIDVAGTSTTKGVAAFAAAVPAVDAPLVERLRAAGAIVIGRTNMPDMGLRVSTDSSLRGLTRNPWHAGVTAGGSSGGEASALAAGMSALGAGNDIGGSLRNPAHCCGISALKPTPGRVPWADATLPEDWPLSFQLMAVHGPMARRVADVRLGLEIMAGPDRRDPGALPVPLTFPDSGGPVRVALLPEPPGVTTNPAVAEMVRRAGAHLAAAGYEVEEATPPEYEAVRELWGSLLMTELESVRPLLENVMGADGLRMLHAFAEIAPQLDLDAYIHLFVTRRRLARLWQEFFQTYPVVLSPVWPEPAFPHGWDLDNPGVTLDVMRPIMPANALGLPAVATPGGVVGGLPVGVQLIGAPFREDRVLDAAAVIETAVGMTGVVDPFAG</sequence>
<dbReference type="EC" id="3.5.1.4" evidence="3"/>
<dbReference type="OrthoDB" id="182039at2"/>
<dbReference type="Proteomes" id="UP000252586">
    <property type="component" value="Unassembled WGS sequence"/>
</dbReference>
<dbReference type="InterPro" id="IPR036928">
    <property type="entry name" value="AS_sf"/>
</dbReference>
<dbReference type="PROSITE" id="PS00571">
    <property type="entry name" value="AMIDASES"/>
    <property type="match status" value="1"/>
</dbReference>
<organism evidence="5 6">
    <name type="scientific">Nocardia puris</name>
    <dbReference type="NCBI Taxonomy" id="208602"/>
    <lineage>
        <taxon>Bacteria</taxon>
        <taxon>Bacillati</taxon>
        <taxon>Actinomycetota</taxon>
        <taxon>Actinomycetes</taxon>
        <taxon>Mycobacteriales</taxon>
        <taxon>Nocardiaceae</taxon>
        <taxon>Nocardia</taxon>
    </lineage>
</organism>
<proteinExistence type="inferred from homology"/>
<evidence type="ECO:0000259" key="4">
    <source>
        <dbReference type="Pfam" id="PF01425"/>
    </source>
</evidence>
<evidence type="ECO:0000256" key="2">
    <source>
        <dbReference type="ARBA" id="ARBA00009199"/>
    </source>
</evidence>
<dbReference type="PANTHER" id="PTHR11895">
    <property type="entry name" value="TRANSAMIDASE"/>
    <property type="match status" value="1"/>
</dbReference>
<dbReference type="InterPro" id="IPR000120">
    <property type="entry name" value="Amidase"/>
</dbReference>
<dbReference type="Gene3D" id="3.90.1300.10">
    <property type="entry name" value="Amidase signature (AS) domain"/>
    <property type="match status" value="1"/>
</dbReference>
<dbReference type="STRING" id="1210090.GCA_001613185_02750"/>
<dbReference type="Pfam" id="PF01425">
    <property type="entry name" value="Amidase"/>
    <property type="match status" value="1"/>
</dbReference>
<dbReference type="InterPro" id="IPR023631">
    <property type="entry name" value="Amidase_dom"/>
</dbReference>
<name>A0A366D9A9_9NOCA</name>
<dbReference type="AlphaFoldDB" id="A0A366D9A9"/>
<protein>
    <recommendedName>
        <fullName evidence="3">amidase</fullName>
        <ecNumber evidence="3">3.5.1.4</ecNumber>
    </recommendedName>
</protein>
<dbReference type="EMBL" id="QNRE01000013">
    <property type="protein sequence ID" value="RBO86525.1"/>
    <property type="molecule type" value="Genomic_DNA"/>
</dbReference>
<evidence type="ECO:0000313" key="6">
    <source>
        <dbReference type="Proteomes" id="UP000252586"/>
    </source>
</evidence>
<comment type="caution">
    <text evidence="5">The sequence shown here is derived from an EMBL/GenBank/DDBJ whole genome shotgun (WGS) entry which is preliminary data.</text>
</comment>
<keyword evidence="6" id="KW-1185">Reference proteome</keyword>
<dbReference type="InterPro" id="IPR020556">
    <property type="entry name" value="Amidase_CS"/>
</dbReference>
<dbReference type="RefSeq" id="WP_067508563.1">
    <property type="nucleotide sequence ID" value="NZ_QNRE01000013.1"/>
</dbReference>
<feature type="domain" description="Amidase" evidence="4">
    <location>
        <begin position="26"/>
        <end position="446"/>
    </location>
</feature>